<protein>
    <recommendedName>
        <fullName evidence="3">Arrestin C-terminal-like domain-containing protein</fullName>
    </recommendedName>
</protein>
<comment type="caution">
    <text evidence="4">The sequence shown here is derived from an EMBL/GenBank/DDBJ whole genome shotgun (WGS) entry which is preliminary data.</text>
</comment>
<dbReference type="GO" id="GO:0005737">
    <property type="term" value="C:cytoplasm"/>
    <property type="evidence" value="ECO:0007669"/>
    <property type="project" value="TreeGrafter"/>
</dbReference>
<dbReference type="SUPFAM" id="SSF81296">
    <property type="entry name" value="E set domains"/>
    <property type="match status" value="2"/>
</dbReference>
<evidence type="ECO:0000256" key="2">
    <source>
        <dbReference type="ARBA" id="ARBA00022606"/>
    </source>
</evidence>
<dbReference type="Pfam" id="PF00339">
    <property type="entry name" value="Arrestin_N"/>
    <property type="match status" value="1"/>
</dbReference>
<dbReference type="AlphaFoldDB" id="A0A8S0ZPJ3"/>
<dbReference type="InterPro" id="IPR011021">
    <property type="entry name" value="Arrestin-like_N"/>
</dbReference>
<reference evidence="4 5" key="1">
    <citation type="submission" date="2020-04" db="EMBL/GenBank/DDBJ databases">
        <authorList>
            <person name="Wallbank WR R."/>
            <person name="Pardo Diaz C."/>
            <person name="Kozak K."/>
            <person name="Martin S."/>
            <person name="Jiggins C."/>
            <person name="Moest M."/>
            <person name="Warren A I."/>
            <person name="Byers J.R.P. K."/>
            <person name="Montejo-Kovacevich G."/>
            <person name="Yen C E."/>
        </authorList>
    </citation>
    <scope>NUCLEOTIDE SEQUENCE [LARGE SCALE GENOMIC DNA]</scope>
</reference>
<dbReference type="PANTHER" id="PTHR11188">
    <property type="entry name" value="ARRESTIN DOMAIN CONTAINING PROTEIN"/>
    <property type="match status" value="1"/>
</dbReference>
<dbReference type="Pfam" id="PF02752">
    <property type="entry name" value="Arrestin_C"/>
    <property type="match status" value="1"/>
</dbReference>
<sequence length="342" mass="38861">MGISCQINLFKPPNSVYQPGDVVSGIIKYVLPEQMEFDKIVTSLKGSGLLEVRVSAQNIHTGDENVQSSNETYVDIDHVVTNGKTKVPAGSYDVNFNFTLPQILPSSFLYQNSVKQYRIYCRFKYYVRIKFERPGWFTFSKHFRKEIYVVSGITPKLLMHPIIYGKSKKLLRFFSRKNAFINMKATIQNSIIPIGGQVHIDYEIKNDSNVPISCIETKLVEIYTFKVQGHSKVKACEDVPNTGAKIGRIDCGILKPLAIDMNVPIDRATLQNSKVIKRDYVVRTKVTLPMPHRNIVLDIPIEIGPINNFMPRNIPNELNVTPTAPPAYWETMVDTVNVFSRE</sequence>
<dbReference type="SMART" id="SM01017">
    <property type="entry name" value="Arrestin_C"/>
    <property type="match status" value="1"/>
</dbReference>
<gene>
    <name evidence="4" type="ORF">APLA_LOCUS6903</name>
</gene>
<dbReference type="InterPro" id="IPR014756">
    <property type="entry name" value="Ig_E-set"/>
</dbReference>
<evidence type="ECO:0000256" key="1">
    <source>
        <dbReference type="ARBA" id="ARBA00005298"/>
    </source>
</evidence>
<dbReference type="InterPro" id="IPR050357">
    <property type="entry name" value="Arrestin_domain-protein"/>
</dbReference>
<evidence type="ECO:0000259" key="3">
    <source>
        <dbReference type="SMART" id="SM01017"/>
    </source>
</evidence>
<accession>A0A8S0ZPJ3</accession>
<dbReference type="EMBL" id="CADEBD010000299">
    <property type="protein sequence ID" value="CAB3235197.1"/>
    <property type="molecule type" value="Genomic_DNA"/>
</dbReference>
<dbReference type="GO" id="GO:0015031">
    <property type="term" value="P:protein transport"/>
    <property type="evidence" value="ECO:0007669"/>
    <property type="project" value="TreeGrafter"/>
</dbReference>
<organism evidence="4 5">
    <name type="scientific">Arctia plantaginis</name>
    <name type="common">Wood tiger moth</name>
    <name type="synonym">Phalaena plantaginis</name>
    <dbReference type="NCBI Taxonomy" id="874455"/>
    <lineage>
        <taxon>Eukaryota</taxon>
        <taxon>Metazoa</taxon>
        <taxon>Ecdysozoa</taxon>
        <taxon>Arthropoda</taxon>
        <taxon>Hexapoda</taxon>
        <taxon>Insecta</taxon>
        <taxon>Pterygota</taxon>
        <taxon>Neoptera</taxon>
        <taxon>Endopterygota</taxon>
        <taxon>Lepidoptera</taxon>
        <taxon>Glossata</taxon>
        <taxon>Ditrysia</taxon>
        <taxon>Noctuoidea</taxon>
        <taxon>Erebidae</taxon>
        <taxon>Arctiinae</taxon>
        <taxon>Arctia</taxon>
    </lineage>
</organism>
<comment type="similarity">
    <text evidence="1">Belongs to the arrestin family.</text>
</comment>
<name>A0A8S0ZPJ3_ARCPL</name>
<evidence type="ECO:0000313" key="5">
    <source>
        <dbReference type="Proteomes" id="UP000494256"/>
    </source>
</evidence>
<dbReference type="PANTHER" id="PTHR11188:SF17">
    <property type="entry name" value="FI21816P1"/>
    <property type="match status" value="1"/>
</dbReference>
<feature type="domain" description="Arrestin C-terminal-like" evidence="3">
    <location>
        <begin position="177"/>
        <end position="308"/>
    </location>
</feature>
<dbReference type="InterPro" id="IPR014752">
    <property type="entry name" value="Arrestin-like_C"/>
</dbReference>
<dbReference type="Gene3D" id="2.60.40.640">
    <property type="match status" value="2"/>
</dbReference>
<evidence type="ECO:0000313" key="4">
    <source>
        <dbReference type="EMBL" id="CAB3235197.1"/>
    </source>
</evidence>
<dbReference type="InterPro" id="IPR011022">
    <property type="entry name" value="Arrestin_C-like"/>
</dbReference>
<keyword evidence="2" id="KW-0716">Sensory transduction</keyword>
<dbReference type="Proteomes" id="UP000494256">
    <property type="component" value="Unassembled WGS sequence"/>
</dbReference>
<proteinExistence type="inferred from homology"/>